<dbReference type="SUPFAM" id="SSF53067">
    <property type="entry name" value="Actin-like ATPase domain"/>
    <property type="match status" value="1"/>
</dbReference>
<dbReference type="InterPro" id="IPR036388">
    <property type="entry name" value="WH-like_DNA-bd_sf"/>
</dbReference>
<protein>
    <submittedName>
        <fullName evidence="2">ROK family protein</fullName>
    </submittedName>
</protein>
<accession>A0ABP6ZPY2</accession>
<dbReference type="InterPro" id="IPR049874">
    <property type="entry name" value="ROK_cs"/>
</dbReference>
<dbReference type="Proteomes" id="UP001500630">
    <property type="component" value="Unassembled WGS sequence"/>
</dbReference>
<evidence type="ECO:0000256" key="1">
    <source>
        <dbReference type="ARBA" id="ARBA00006479"/>
    </source>
</evidence>
<proteinExistence type="inferred from homology"/>
<keyword evidence="3" id="KW-1185">Reference proteome</keyword>
<sequence>MFALFRAHPAGLTKTEVARLAGLSRTAVNQRIEALLAHSLLVPSSQDARTGGRPADRFDVNRERGVVLIADTGATGMRVALADAVAGILAERHVAIDITDGPVTVLKRVTGQFGELLAATGHTRDEVLGIGLSVPGPVDAGSRRVVNPPIMTGWHDFDIVSVFGAAYDCPVVVDKDVNAMAFGEHRLTHPGTPNIVFVKIGTGIGTGLIVDGRIYRGSDGAAGDVGHIPLGAAVGTDPPVCRCGNTGCVEAYAGGWAMVRDLRELGHRLESVHDVVREAHAGNPDTIRIVKRAAGIVGTAIGDIVNILNPRKVVIGGQLAAIDDVLFAGVRESVYGRSLPLATRNLSIVPSELGDRAGVHGLTRLVIDTVFAPDRIDDLIRSKA</sequence>
<dbReference type="PROSITE" id="PS01125">
    <property type="entry name" value="ROK"/>
    <property type="match status" value="1"/>
</dbReference>
<gene>
    <name evidence="2" type="ORF">GCM10022419_119810</name>
</gene>
<name>A0ABP6ZPY2_9ACTN</name>
<evidence type="ECO:0000313" key="2">
    <source>
        <dbReference type="EMBL" id="GAA3614647.1"/>
    </source>
</evidence>
<dbReference type="InterPro" id="IPR043129">
    <property type="entry name" value="ATPase_NBD"/>
</dbReference>
<organism evidence="2 3">
    <name type="scientific">Nonomuraea rosea</name>
    <dbReference type="NCBI Taxonomy" id="638574"/>
    <lineage>
        <taxon>Bacteria</taxon>
        <taxon>Bacillati</taxon>
        <taxon>Actinomycetota</taxon>
        <taxon>Actinomycetes</taxon>
        <taxon>Streptosporangiales</taxon>
        <taxon>Streptosporangiaceae</taxon>
        <taxon>Nonomuraea</taxon>
    </lineage>
</organism>
<dbReference type="Gene3D" id="1.10.10.10">
    <property type="entry name" value="Winged helix-like DNA-binding domain superfamily/Winged helix DNA-binding domain"/>
    <property type="match status" value="1"/>
</dbReference>
<dbReference type="Gene3D" id="3.30.420.40">
    <property type="match status" value="2"/>
</dbReference>
<dbReference type="PANTHER" id="PTHR18964:SF173">
    <property type="entry name" value="GLUCOKINASE"/>
    <property type="match status" value="1"/>
</dbReference>
<dbReference type="PANTHER" id="PTHR18964">
    <property type="entry name" value="ROK (REPRESSOR, ORF, KINASE) FAMILY"/>
    <property type="match status" value="1"/>
</dbReference>
<dbReference type="InterPro" id="IPR000600">
    <property type="entry name" value="ROK"/>
</dbReference>
<evidence type="ECO:0000313" key="3">
    <source>
        <dbReference type="Proteomes" id="UP001500630"/>
    </source>
</evidence>
<dbReference type="EMBL" id="BAABDQ010000051">
    <property type="protein sequence ID" value="GAA3614647.1"/>
    <property type="molecule type" value="Genomic_DNA"/>
</dbReference>
<comment type="caution">
    <text evidence="2">The sequence shown here is derived from an EMBL/GenBank/DDBJ whole genome shotgun (WGS) entry which is preliminary data.</text>
</comment>
<comment type="similarity">
    <text evidence="1">Belongs to the ROK (NagC/XylR) family.</text>
</comment>
<dbReference type="Pfam" id="PF00480">
    <property type="entry name" value="ROK"/>
    <property type="match status" value="1"/>
</dbReference>
<reference evidence="3" key="1">
    <citation type="journal article" date="2019" name="Int. J. Syst. Evol. Microbiol.">
        <title>The Global Catalogue of Microorganisms (GCM) 10K type strain sequencing project: providing services to taxonomists for standard genome sequencing and annotation.</title>
        <authorList>
            <consortium name="The Broad Institute Genomics Platform"/>
            <consortium name="The Broad Institute Genome Sequencing Center for Infectious Disease"/>
            <person name="Wu L."/>
            <person name="Ma J."/>
        </authorList>
    </citation>
    <scope>NUCLEOTIDE SEQUENCE [LARGE SCALE GENOMIC DNA]</scope>
    <source>
        <strain evidence="3">JCM 17326</strain>
    </source>
</reference>